<evidence type="ECO:0000256" key="5">
    <source>
        <dbReference type="SAM" id="MobiDB-lite"/>
    </source>
</evidence>
<keyword evidence="6" id="KW-1133">Transmembrane helix</keyword>
<evidence type="ECO:0000256" key="1">
    <source>
        <dbReference type="ARBA" id="ARBA00004196"/>
    </source>
</evidence>
<dbReference type="RefSeq" id="WP_339574893.1">
    <property type="nucleotide sequence ID" value="NZ_JBBIAA010000008.1"/>
</dbReference>
<evidence type="ECO:0000256" key="2">
    <source>
        <dbReference type="ARBA" id="ARBA00022723"/>
    </source>
</evidence>
<dbReference type="EMBL" id="JBBIAA010000008">
    <property type="protein sequence ID" value="MEJ5945508.1"/>
    <property type="molecule type" value="Genomic_DNA"/>
</dbReference>
<feature type="chain" id="PRO_5046631069" evidence="7">
    <location>
        <begin position="37"/>
        <end position="219"/>
    </location>
</feature>
<dbReference type="PANTHER" id="PTHR34820:SF4">
    <property type="entry name" value="INNER MEMBRANE PROTEIN YEBZ"/>
    <property type="match status" value="1"/>
</dbReference>
<accession>A0ABU8RKG7</accession>
<comment type="subcellular location">
    <subcellularLocation>
        <location evidence="1">Cell envelope</location>
    </subcellularLocation>
</comment>
<organism evidence="9 10">
    <name type="scientific">Pseudokineococcus basanitobsidens</name>
    <dbReference type="NCBI Taxonomy" id="1926649"/>
    <lineage>
        <taxon>Bacteria</taxon>
        <taxon>Bacillati</taxon>
        <taxon>Actinomycetota</taxon>
        <taxon>Actinomycetes</taxon>
        <taxon>Kineosporiales</taxon>
        <taxon>Kineosporiaceae</taxon>
        <taxon>Pseudokineococcus</taxon>
    </lineage>
</organism>
<proteinExistence type="predicted"/>
<feature type="domain" description="CopC" evidence="8">
    <location>
        <begin position="37"/>
        <end position="130"/>
    </location>
</feature>
<sequence>MTASPARPTVRRSARAWAVGALVLAVAALTAPAASAHDRLVGSDPEPGAVLDAVPAQVVLTFSSDVQELGTTLELLGSDGGAASDAETQVEGRDVVLPLPSDLAAGDYTLVYRVTSSDGHPVDGEVPFTLDVDAPATSAPAPAPAGSPTTASPTTAVPTQTAGPSPSASAGTAVADDADPAAATTEDGFPWVPVLVVVLVLALGGLAAGVLARRRGATR</sequence>
<dbReference type="InterPro" id="IPR007348">
    <property type="entry name" value="CopC_dom"/>
</dbReference>
<evidence type="ECO:0000256" key="3">
    <source>
        <dbReference type="ARBA" id="ARBA00022729"/>
    </source>
</evidence>
<dbReference type="InterPro" id="IPR014755">
    <property type="entry name" value="Cu-Rt/internalin_Ig-like"/>
</dbReference>
<evidence type="ECO:0000259" key="8">
    <source>
        <dbReference type="Pfam" id="PF04234"/>
    </source>
</evidence>
<keyword evidence="6" id="KW-0812">Transmembrane</keyword>
<dbReference type="InterPro" id="IPR032694">
    <property type="entry name" value="CopC/D"/>
</dbReference>
<evidence type="ECO:0000256" key="6">
    <source>
        <dbReference type="SAM" id="Phobius"/>
    </source>
</evidence>
<evidence type="ECO:0000256" key="7">
    <source>
        <dbReference type="SAM" id="SignalP"/>
    </source>
</evidence>
<keyword evidence="6" id="KW-0472">Membrane</keyword>
<evidence type="ECO:0000313" key="10">
    <source>
        <dbReference type="Proteomes" id="UP001387100"/>
    </source>
</evidence>
<name>A0ABU8RKG7_9ACTN</name>
<dbReference type="PANTHER" id="PTHR34820">
    <property type="entry name" value="INNER MEMBRANE PROTEIN YEBZ"/>
    <property type="match status" value="1"/>
</dbReference>
<keyword evidence="10" id="KW-1185">Reference proteome</keyword>
<protein>
    <submittedName>
        <fullName evidence="9">Copper resistance CopC family protein</fullName>
    </submittedName>
</protein>
<feature type="transmembrane region" description="Helical" evidence="6">
    <location>
        <begin position="191"/>
        <end position="212"/>
    </location>
</feature>
<evidence type="ECO:0000256" key="4">
    <source>
        <dbReference type="ARBA" id="ARBA00023008"/>
    </source>
</evidence>
<feature type="signal peptide" evidence="7">
    <location>
        <begin position="1"/>
        <end position="36"/>
    </location>
</feature>
<keyword evidence="2" id="KW-0479">Metal-binding</keyword>
<keyword evidence="3 7" id="KW-0732">Signal</keyword>
<feature type="compositionally biased region" description="Low complexity" evidence="5">
    <location>
        <begin position="134"/>
        <end position="185"/>
    </location>
</feature>
<evidence type="ECO:0000313" key="9">
    <source>
        <dbReference type="EMBL" id="MEJ5945508.1"/>
    </source>
</evidence>
<gene>
    <name evidence="9" type="ORF">WDZ17_09420</name>
</gene>
<dbReference type="Pfam" id="PF04234">
    <property type="entry name" value="CopC"/>
    <property type="match status" value="1"/>
</dbReference>
<dbReference type="InterPro" id="IPR014756">
    <property type="entry name" value="Ig_E-set"/>
</dbReference>
<dbReference type="Gene3D" id="2.60.40.1220">
    <property type="match status" value="1"/>
</dbReference>
<dbReference type="Proteomes" id="UP001387100">
    <property type="component" value="Unassembled WGS sequence"/>
</dbReference>
<feature type="region of interest" description="Disordered" evidence="5">
    <location>
        <begin position="132"/>
        <end position="185"/>
    </location>
</feature>
<reference evidence="9 10" key="1">
    <citation type="journal article" date="2017" name="Int. J. Syst. Evol. Microbiol.">
        <title>Pseudokineococcus basanitobsidens sp. nov., isolated from volcanic rock.</title>
        <authorList>
            <person name="Lee D.W."/>
            <person name="Park M.Y."/>
            <person name="Kim J.J."/>
            <person name="Kim B.S."/>
        </authorList>
    </citation>
    <scope>NUCLEOTIDE SEQUENCE [LARGE SCALE GENOMIC DNA]</scope>
    <source>
        <strain evidence="9 10">DSM 103726</strain>
    </source>
</reference>
<keyword evidence="4" id="KW-0186">Copper</keyword>
<comment type="caution">
    <text evidence="9">The sequence shown here is derived from an EMBL/GenBank/DDBJ whole genome shotgun (WGS) entry which is preliminary data.</text>
</comment>
<dbReference type="SUPFAM" id="SSF81296">
    <property type="entry name" value="E set domains"/>
    <property type="match status" value="1"/>
</dbReference>